<dbReference type="RefSeq" id="WP_020836309.1">
    <property type="nucleotide sequence ID" value="NC_021833.1"/>
</dbReference>
<dbReference type="STRING" id="1276221.SDIMI_v3c03720"/>
<dbReference type="HOGENOM" id="CLU_2411695_0_0_14"/>
<evidence type="ECO:0000313" key="3">
    <source>
        <dbReference type="Proteomes" id="UP000014983"/>
    </source>
</evidence>
<evidence type="ECO:0000256" key="1">
    <source>
        <dbReference type="SAM" id="MobiDB-lite"/>
    </source>
</evidence>
<feature type="compositionally biased region" description="Basic and acidic residues" evidence="1">
    <location>
        <begin position="1"/>
        <end position="27"/>
    </location>
</feature>
<dbReference type="Proteomes" id="UP000014983">
    <property type="component" value="Chromosome"/>
</dbReference>
<dbReference type="EMBL" id="CP005076">
    <property type="protein sequence ID" value="AGR42076.1"/>
    <property type="molecule type" value="Genomic_DNA"/>
</dbReference>
<dbReference type="PATRIC" id="fig|1276221.3.peg.369"/>
<sequence length="92" mass="9643">MGFDNKDNFRRSRSDSDRGERGGERGGKSGGFGGRGGDRGGRSGGFGGRGGDRGGRSGGGQGGNSGRIDNFEKPLLELLKEINEKLDLLLKK</sequence>
<dbReference type="AlphaFoldDB" id="S5LZP7"/>
<feature type="region of interest" description="Disordered" evidence="1">
    <location>
        <begin position="1"/>
        <end position="69"/>
    </location>
</feature>
<accession>S5LZP7</accession>
<dbReference type="InParanoid" id="S5LZP7"/>
<organism evidence="2 3">
    <name type="scientific">Spiroplasma diminutum CUAS-1</name>
    <dbReference type="NCBI Taxonomy" id="1276221"/>
    <lineage>
        <taxon>Bacteria</taxon>
        <taxon>Bacillati</taxon>
        <taxon>Mycoplasmatota</taxon>
        <taxon>Mollicutes</taxon>
        <taxon>Entomoplasmatales</taxon>
        <taxon>Spiroplasmataceae</taxon>
        <taxon>Spiroplasma</taxon>
    </lineage>
</organism>
<reference evidence="2 3" key="1">
    <citation type="journal article" date="2013" name="Genome Biol. Evol.">
        <title>Comparison of metabolic capacities and inference of gene content evolution in mosquito-associated Spiroplasma diminutum and S. taiwanense.</title>
        <authorList>
            <person name="Lo W.S."/>
            <person name="Ku C."/>
            <person name="Chen L.L."/>
            <person name="Chang T.H."/>
            <person name="Kuo C.H."/>
        </authorList>
    </citation>
    <scope>NUCLEOTIDE SEQUENCE [LARGE SCALE GENOMIC DNA]</scope>
    <source>
        <strain evidence="2">CUAS-1</strain>
    </source>
</reference>
<gene>
    <name evidence="2" type="ORF">SDIMI_v3c03720</name>
</gene>
<keyword evidence="3" id="KW-1185">Reference proteome</keyword>
<proteinExistence type="predicted"/>
<feature type="compositionally biased region" description="Gly residues" evidence="1">
    <location>
        <begin position="56"/>
        <end position="65"/>
    </location>
</feature>
<dbReference type="KEGG" id="sdi:SDIMI_v3c03720"/>
<protein>
    <submittedName>
        <fullName evidence="2">Uncharacterized protein</fullName>
    </submittedName>
</protein>
<evidence type="ECO:0000313" key="2">
    <source>
        <dbReference type="EMBL" id="AGR42076.1"/>
    </source>
</evidence>
<name>S5LZP7_9MOLU</name>